<sequence>MESQIKYFIISMGLVSFLENKSVFLTSLAHLCLKSAIKFFNVTCLTRLLANWLMLAPRNGFILDTKFISEIEESF</sequence>
<dbReference type="Proteomes" id="UP000031465">
    <property type="component" value="Unassembled WGS sequence"/>
</dbReference>
<dbReference type="EMBL" id="JSAN01000011">
    <property type="protein sequence ID" value="KIC74311.1"/>
    <property type="molecule type" value="Genomic_DNA"/>
</dbReference>
<protein>
    <submittedName>
        <fullName evidence="1">Uncharacterized protein</fullName>
    </submittedName>
</protein>
<evidence type="ECO:0000313" key="1">
    <source>
        <dbReference type="EMBL" id="KIC74311.1"/>
    </source>
</evidence>
<comment type="caution">
    <text evidence="1">The sequence shown here is derived from an EMBL/GenBank/DDBJ whole genome shotgun (WGS) entry which is preliminary data.</text>
</comment>
<name>A0A0C1JV74_9BACT</name>
<organism evidence="1 2">
    <name type="scientific">Candidatus Protochlamydia amoebophila</name>
    <dbReference type="NCBI Taxonomy" id="362787"/>
    <lineage>
        <taxon>Bacteria</taxon>
        <taxon>Pseudomonadati</taxon>
        <taxon>Chlamydiota</taxon>
        <taxon>Chlamydiia</taxon>
        <taxon>Parachlamydiales</taxon>
        <taxon>Parachlamydiaceae</taxon>
        <taxon>Candidatus Protochlamydia</taxon>
    </lineage>
</organism>
<accession>A0A0C1JV74</accession>
<reference evidence="1 2" key="1">
    <citation type="journal article" date="2014" name="Mol. Biol. Evol.">
        <title>Massive expansion of Ubiquitination-related gene families within the Chlamydiae.</title>
        <authorList>
            <person name="Domman D."/>
            <person name="Collingro A."/>
            <person name="Lagkouvardos I."/>
            <person name="Gehre L."/>
            <person name="Weinmaier T."/>
            <person name="Rattei T."/>
            <person name="Subtil A."/>
            <person name="Horn M."/>
        </authorList>
    </citation>
    <scope>NUCLEOTIDE SEQUENCE [LARGE SCALE GENOMIC DNA]</scope>
    <source>
        <strain evidence="1 2">EI2</strain>
    </source>
</reference>
<proteinExistence type="predicted"/>
<evidence type="ECO:0000313" key="2">
    <source>
        <dbReference type="Proteomes" id="UP000031465"/>
    </source>
</evidence>
<dbReference type="AlphaFoldDB" id="A0A0C1JV74"/>
<gene>
    <name evidence="1" type="ORF">DB44_AL00050</name>
</gene>